<evidence type="ECO:0000313" key="1">
    <source>
        <dbReference type="EMBL" id="GBP39562.1"/>
    </source>
</evidence>
<reference evidence="1 2" key="1">
    <citation type="journal article" date="2019" name="Commun. Biol.">
        <title>The bagworm genome reveals a unique fibroin gene that provides high tensile strength.</title>
        <authorList>
            <person name="Kono N."/>
            <person name="Nakamura H."/>
            <person name="Ohtoshi R."/>
            <person name="Tomita M."/>
            <person name="Numata K."/>
            <person name="Arakawa K."/>
        </authorList>
    </citation>
    <scope>NUCLEOTIDE SEQUENCE [LARGE SCALE GENOMIC DNA]</scope>
</reference>
<keyword evidence="2" id="KW-1185">Reference proteome</keyword>
<sequence length="87" mass="9767">MDVDLLDNSGNGERYSQYAIAGRCFMKEANILRRSATGSLMYSALYLTARARAAARARALARAHGSIARADRMLYNTMRLRVHILFI</sequence>
<gene>
    <name evidence="1" type="ORF">EVAR_26644_1</name>
</gene>
<protein>
    <submittedName>
        <fullName evidence="1">Uncharacterized protein</fullName>
    </submittedName>
</protein>
<dbReference type="Proteomes" id="UP000299102">
    <property type="component" value="Unassembled WGS sequence"/>
</dbReference>
<evidence type="ECO:0000313" key="2">
    <source>
        <dbReference type="Proteomes" id="UP000299102"/>
    </source>
</evidence>
<proteinExistence type="predicted"/>
<name>A0A4C1VMC6_EUMVA</name>
<dbReference type="AlphaFoldDB" id="A0A4C1VMC6"/>
<organism evidence="1 2">
    <name type="scientific">Eumeta variegata</name>
    <name type="common">Bagworm moth</name>
    <name type="synonym">Eumeta japonica</name>
    <dbReference type="NCBI Taxonomy" id="151549"/>
    <lineage>
        <taxon>Eukaryota</taxon>
        <taxon>Metazoa</taxon>
        <taxon>Ecdysozoa</taxon>
        <taxon>Arthropoda</taxon>
        <taxon>Hexapoda</taxon>
        <taxon>Insecta</taxon>
        <taxon>Pterygota</taxon>
        <taxon>Neoptera</taxon>
        <taxon>Endopterygota</taxon>
        <taxon>Lepidoptera</taxon>
        <taxon>Glossata</taxon>
        <taxon>Ditrysia</taxon>
        <taxon>Tineoidea</taxon>
        <taxon>Psychidae</taxon>
        <taxon>Oiketicinae</taxon>
        <taxon>Eumeta</taxon>
    </lineage>
</organism>
<accession>A0A4C1VMC6</accession>
<comment type="caution">
    <text evidence="1">The sequence shown here is derived from an EMBL/GenBank/DDBJ whole genome shotgun (WGS) entry which is preliminary data.</text>
</comment>
<dbReference type="EMBL" id="BGZK01000368">
    <property type="protein sequence ID" value="GBP39562.1"/>
    <property type="molecule type" value="Genomic_DNA"/>
</dbReference>